<dbReference type="InterPro" id="IPR038071">
    <property type="entry name" value="UROD/MetE-like_sf"/>
</dbReference>
<reference evidence="1" key="1">
    <citation type="submission" date="2017-02" db="EMBL/GenBank/DDBJ databases">
        <title>Delving into the versatile metabolic prowess of the omnipresent phylum Bacteroidetes.</title>
        <authorList>
            <person name="Nobu M.K."/>
            <person name="Mei R."/>
            <person name="Narihiro T."/>
            <person name="Kuroda K."/>
            <person name="Liu W.-T."/>
        </authorList>
    </citation>
    <scope>NUCLEOTIDE SEQUENCE</scope>
    <source>
        <strain evidence="1">ADurb.Bin131</strain>
    </source>
</reference>
<comment type="caution">
    <text evidence="1">The sequence shown here is derived from an EMBL/GenBank/DDBJ whole genome shotgun (WGS) entry which is preliminary data.</text>
</comment>
<accession>A0A1V6C4X4</accession>
<proteinExistence type="predicted"/>
<organism evidence="1">
    <name type="scientific">candidate division TA06 bacterium ADurb.Bin131</name>
    <dbReference type="NCBI Taxonomy" id="1852827"/>
    <lineage>
        <taxon>Bacteria</taxon>
        <taxon>Bacteria division TA06</taxon>
    </lineage>
</organism>
<dbReference type="EMBL" id="MWDQ01000147">
    <property type="protein sequence ID" value="OQB71891.1"/>
    <property type="molecule type" value="Genomic_DNA"/>
</dbReference>
<sequence length="365" mass="41941">MKQNSLLGYCGGGEEVFTRLRCLYKKRDTSIICARTDTPSKTLKEFAERHTSGFCDYPDPVERAIFWDRYLSERKDICDDSVPSAYLSEMDQGLYGGIIGGETRFLVHPENGWISSMTAPIIKSWSEFKKLSFNNDSLWFKRYLNQLEIFKKYAHGKFGISHFILINGLNFVFELFGATRTYLEAIENPEKVEKACEVGLRINLKVQDTFFEKIGLIEGGTCSNMVQWIDGKIISESVDPFHMASIDFFERWGKKQLEDAFSHFDGGVIHIHGNGRHLLPVISKIEKLRAIYLGDDNNYPQAFSILKDIKKIVGDIPLVVDVSYNDFISCFEAHRLTGGVFYRIYDVPDKDTANFLMDKIREYRV</sequence>
<evidence type="ECO:0000313" key="1">
    <source>
        <dbReference type="EMBL" id="OQB71891.1"/>
    </source>
</evidence>
<evidence type="ECO:0008006" key="2">
    <source>
        <dbReference type="Google" id="ProtNLM"/>
    </source>
</evidence>
<dbReference type="Gene3D" id="3.20.20.210">
    <property type="match status" value="1"/>
</dbReference>
<name>A0A1V6C4X4_UNCT6</name>
<protein>
    <recommendedName>
        <fullName evidence="2">Uroporphyrinogen decarboxylase (URO-D)</fullName>
    </recommendedName>
</protein>
<gene>
    <name evidence="1" type="ORF">BWX89_01558</name>
</gene>
<dbReference type="Proteomes" id="UP000485562">
    <property type="component" value="Unassembled WGS sequence"/>
</dbReference>
<dbReference type="AlphaFoldDB" id="A0A1V6C4X4"/>